<name>A0ABD6EIA7_9BILA</name>
<comment type="caution">
    <text evidence="2">The sequence shown here is derived from an EMBL/GenBank/DDBJ whole genome shotgun (WGS) entry which is preliminary data.</text>
</comment>
<feature type="compositionally biased region" description="Polar residues" evidence="1">
    <location>
        <begin position="128"/>
        <end position="151"/>
    </location>
</feature>
<organism evidence="2 3">
    <name type="scientific">Gnathostoma spinigerum</name>
    <dbReference type="NCBI Taxonomy" id="75299"/>
    <lineage>
        <taxon>Eukaryota</taxon>
        <taxon>Metazoa</taxon>
        <taxon>Ecdysozoa</taxon>
        <taxon>Nematoda</taxon>
        <taxon>Chromadorea</taxon>
        <taxon>Rhabditida</taxon>
        <taxon>Spirurina</taxon>
        <taxon>Gnathostomatomorpha</taxon>
        <taxon>Gnathostomatoidea</taxon>
        <taxon>Gnathostomatidae</taxon>
        <taxon>Gnathostoma</taxon>
    </lineage>
</organism>
<reference evidence="2 3" key="1">
    <citation type="submission" date="2024-08" db="EMBL/GenBank/DDBJ databases">
        <title>Gnathostoma spinigerum genome.</title>
        <authorList>
            <person name="Gonzalez-Bertolin B."/>
            <person name="Monzon S."/>
            <person name="Zaballos A."/>
            <person name="Jimenez P."/>
            <person name="Dekumyoy P."/>
            <person name="Varona S."/>
            <person name="Cuesta I."/>
            <person name="Sumanam S."/>
            <person name="Adisakwattana P."/>
            <person name="Gasser R.B."/>
            <person name="Hernandez-Gonzalez A."/>
            <person name="Young N.D."/>
            <person name="Perteguer M.J."/>
        </authorList>
    </citation>
    <scope>NUCLEOTIDE SEQUENCE [LARGE SCALE GENOMIC DNA]</scope>
    <source>
        <strain evidence="2">AL3</strain>
        <tissue evidence="2">Liver</tissue>
    </source>
</reference>
<proteinExistence type="predicted"/>
<sequence length="262" mass="29844">MLLDSPEISTATEVEIPLELSAHEISCASHNGKCTCSLVRNEVVIFRNFDGAKCIKSRMIQLRVRRTQDIGDDGVSSAPRDVNITDAYLVSVDKDHIKEMNKKLKRHYPGIKTHDMEAVASAPDDNHQQTPSNSKSSPSHENIEPQKQSFNFDLYDSGNGSSSPPSEDQRERLKKYEKDLKKRKELDEQKAKEYAFLRASLRGSRKLRALEDNRTKSADVNDGEIPRMKTEPFGYSNRCYISADNSYRENLDSLQNEPIRMY</sequence>
<evidence type="ECO:0000313" key="2">
    <source>
        <dbReference type="EMBL" id="MFH4979694.1"/>
    </source>
</evidence>
<evidence type="ECO:0000313" key="3">
    <source>
        <dbReference type="Proteomes" id="UP001608902"/>
    </source>
</evidence>
<evidence type="ECO:0000256" key="1">
    <source>
        <dbReference type="SAM" id="MobiDB-lite"/>
    </source>
</evidence>
<gene>
    <name evidence="2" type="ORF">AB6A40_006403</name>
</gene>
<protein>
    <submittedName>
        <fullName evidence="2">Uncharacterized protein</fullName>
    </submittedName>
</protein>
<dbReference type="EMBL" id="JBGFUD010004530">
    <property type="protein sequence ID" value="MFH4979694.1"/>
    <property type="molecule type" value="Genomic_DNA"/>
</dbReference>
<dbReference type="AlphaFoldDB" id="A0ABD6EIA7"/>
<keyword evidence="3" id="KW-1185">Reference proteome</keyword>
<dbReference type="Proteomes" id="UP001608902">
    <property type="component" value="Unassembled WGS sequence"/>
</dbReference>
<feature type="region of interest" description="Disordered" evidence="1">
    <location>
        <begin position="121"/>
        <end position="173"/>
    </location>
</feature>
<accession>A0ABD6EIA7</accession>